<evidence type="ECO:0000256" key="2">
    <source>
        <dbReference type="ARBA" id="ARBA00022840"/>
    </source>
</evidence>
<accession>A0A2D2PZN2</accession>
<dbReference type="InterPro" id="IPR050445">
    <property type="entry name" value="Bact_polysacc_biosynth/exp"/>
</dbReference>
<dbReference type="Gene3D" id="3.40.50.300">
    <property type="entry name" value="P-loop containing nucleotide triphosphate hydrolases"/>
    <property type="match status" value="1"/>
</dbReference>
<keyword evidence="2" id="KW-0067">ATP-binding</keyword>
<keyword evidence="1" id="KW-0547">Nucleotide-binding</keyword>
<evidence type="ECO:0000313" key="5">
    <source>
        <dbReference type="Proteomes" id="UP000231057"/>
    </source>
</evidence>
<gene>
    <name evidence="4" type="ORF">BRW62_01940</name>
</gene>
<dbReference type="EMBL" id="CP018092">
    <property type="protein sequence ID" value="ATS17709.1"/>
    <property type="molecule type" value="Genomic_DNA"/>
</dbReference>
<sequence length="612" mass="67448">METQIVVLGSDKVLAPVAEQMQTSTHDLSQRLTIRPVRPTEAEPAKVLEVTYRDRDPERVSAVLHALAETFMAYGQRDRHQQLERTLSQINKDIEQYLTELEQLQRDLQAVQPTGASLQPSEQMRLLTEQYRQIHSLRQAARLKAVEAYGRFQGLQQQLNMTPAEALAAANLSASPAYQQQLAQIQDVDRQIAENLAIFREGTPILLALEEQRNALVAQLQTIAAEVIGEQYRVENPTALGFQGAVSQTLITNYLMAWIEYDTQQRYDAKLAAPQAAIARELQQLSSQLPKLGRIENRIRTAHHSLEGLNKARQAVQLQLAQDNFAWQLLTDIDNTPVIPTVSRLHLLLLGAIASLAVGVLAVVIADALDNTFSSAEQVQATLKLPLLGRIPTAEGQPNIRLEQIAKIGNVAWRVTQVLPAIGDYEQVQEAFHHLYANLALAGHGRSLAIISPSHGEGRTSVALNLALAATATGKNVLLIDGDLRRPALHRYLGLNDGQGLADLLAQGEASDRLAPQAGLTILTAGQLRQHPVHLLSHESLTRFMGAIADRFDWVIVDTPPLLSAVDAKLWSAVVDQTLLVLKLHQSSPMNVRRALQESFFTTDLLGVVVRE</sequence>
<dbReference type="PANTHER" id="PTHR32309">
    <property type="entry name" value="TYROSINE-PROTEIN KINASE"/>
    <property type="match status" value="1"/>
</dbReference>
<dbReference type="GO" id="GO:0004713">
    <property type="term" value="F:protein tyrosine kinase activity"/>
    <property type="evidence" value="ECO:0007669"/>
    <property type="project" value="TreeGrafter"/>
</dbReference>
<dbReference type="GO" id="GO:0005886">
    <property type="term" value="C:plasma membrane"/>
    <property type="evidence" value="ECO:0007669"/>
    <property type="project" value="TreeGrafter"/>
</dbReference>
<dbReference type="InterPro" id="IPR005702">
    <property type="entry name" value="Wzc-like_C"/>
</dbReference>
<dbReference type="PANTHER" id="PTHR32309:SF13">
    <property type="entry name" value="FERRIC ENTEROBACTIN TRANSPORT PROTEIN FEPE"/>
    <property type="match status" value="1"/>
</dbReference>
<protein>
    <submittedName>
        <fullName evidence="4">Uncharacterized protein</fullName>
    </submittedName>
</protein>
<evidence type="ECO:0000256" key="1">
    <source>
        <dbReference type="ARBA" id="ARBA00022741"/>
    </source>
</evidence>
<organism evidence="4 5">
    <name type="scientific">Parathermosynechococcus lividus PCC 6715</name>
    <dbReference type="NCBI Taxonomy" id="1917166"/>
    <lineage>
        <taxon>Bacteria</taxon>
        <taxon>Bacillati</taxon>
        <taxon>Cyanobacteriota</taxon>
        <taxon>Cyanophyceae</taxon>
        <taxon>Acaryochloridales</taxon>
        <taxon>Thermosynechococcaceae</taxon>
        <taxon>Parathermosynechococcus</taxon>
    </lineage>
</organism>
<reference evidence="4 5" key="1">
    <citation type="submission" date="2016-11" db="EMBL/GenBank/DDBJ databases">
        <title>Complete genome sequence of thermophilic cyanobacteria strain Synechococcus sp. PCC6715.</title>
        <authorList>
            <person name="Tang J."/>
            <person name="Daroch M."/>
            <person name="Liang Y."/>
            <person name="Jiang D."/>
            <person name="Shah M."/>
        </authorList>
    </citation>
    <scope>NUCLEOTIDE SEQUENCE [LARGE SCALE GENOMIC DNA]</scope>
    <source>
        <strain evidence="4 5">PCC 6715</strain>
    </source>
</reference>
<dbReference type="AlphaFoldDB" id="A0A2D2PZN2"/>
<dbReference type="Proteomes" id="UP000231057">
    <property type="component" value="Chromosome"/>
</dbReference>
<dbReference type="InterPro" id="IPR027417">
    <property type="entry name" value="P-loop_NTPase"/>
</dbReference>
<dbReference type="CDD" id="cd05387">
    <property type="entry name" value="BY-kinase"/>
    <property type="match status" value="1"/>
</dbReference>
<keyword evidence="5" id="KW-1185">Reference proteome</keyword>
<proteinExistence type="predicted"/>
<dbReference type="InterPro" id="IPR017746">
    <property type="entry name" value="Cellulose_synthase_operon_BcsQ"/>
</dbReference>
<keyword evidence="3" id="KW-0175">Coiled coil</keyword>
<name>A0A2D2PZN2_PARLV</name>
<dbReference type="Pfam" id="PF06564">
    <property type="entry name" value="CBP_BcsQ"/>
    <property type="match status" value="1"/>
</dbReference>
<dbReference type="SUPFAM" id="SSF52540">
    <property type="entry name" value="P-loop containing nucleoside triphosphate hydrolases"/>
    <property type="match status" value="1"/>
</dbReference>
<evidence type="ECO:0000313" key="4">
    <source>
        <dbReference type="EMBL" id="ATS17709.1"/>
    </source>
</evidence>
<evidence type="ECO:0000256" key="3">
    <source>
        <dbReference type="SAM" id="Coils"/>
    </source>
</evidence>
<reference evidence="5" key="2">
    <citation type="journal article" date="2022" name="Front. Microbiol.">
        <title>Comparative Genomic Analysis Revealed Distinct Molecular Components and Organization of CO2-Concentrating Mechanism in Thermophilic Cyanobacteria.</title>
        <authorList>
            <person name="Tang J."/>
            <person name="Zhou H."/>
            <person name="Yao D."/>
            <person name="Riaz S."/>
            <person name="You D."/>
            <person name="Klepacz-Smolka A."/>
            <person name="Daroch M."/>
        </authorList>
    </citation>
    <scope>NUCLEOTIDE SEQUENCE [LARGE SCALE GENOMIC DNA]</scope>
    <source>
        <strain evidence="5">PCC 6715</strain>
    </source>
</reference>
<dbReference type="KEGG" id="slw:BRW62_01940"/>
<feature type="coiled-coil region" evidence="3">
    <location>
        <begin position="80"/>
        <end position="107"/>
    </location>
</feature>